<dbReference type="EMBL" id="HBIO01024808">
    <property type="protein sequence ID" value="CAE0474196.1"/>
    <property type="molecule type" value="Transcribed_RNA"/>
</dbReference>
<feature type="compositionally biased region" description="Polar residues" evidence="1">
    <location>
        <begin position="549"/>
        <end position="558"/>
    </location>
</feature>
<feature type="compositionally biased region" description="Low complexity" evidence="1">
    <location>
        <begin position="19"/>
        <end position="29"/>
    </location>
</feature>
<organism evidence="3">
    <name type="scientific">Chaetoceros debilis</name>
    <dbReference type="NCBI Taxonomy" id="122233"/>
    <lineage>
        <taxon>Eukaryota</taxon>
        <taxon>Sar</taxon>
        <taxon>Stramenopiles</taxon>
        <taxon>Ochrophyta</taxon>
        <taxon>Bacillariophyta</taxon>
        <taxon>Coscinodiscophyceae</taxon>
        <taxon>Chaetocerotophycidae</taxon>
        <taxon>Chaetocerotales</taxon>
        <taxon>Chaetocerotaceae</taxon>
        <taxon>Chaetoceros</taxon>
    </lineage>
</organism>
<feature type="compositionally biased region" description="Basic residues" evidence="1">
    <location>
        <begin position="425"/>
        <end position="436"/>
    </location>
</feature>
<feature type="compositionally biased region" description="Basic and acidic residues" evidence="1">
    <location>
        <begin position="525"/>
        <end position="547"/>
    </location>
</feature>
<reference evidence="3" key="1">
    <citation type="submission" date="2021-01" db="EMBL/GenBank/DDBJ databases">
        <authorList>
            <person name="Corre E."/>
            <person name="Pelletier E."/>
            <person name="Niang G."/>
            <person name="Scheremetjew M."/>
            <person name="Finn R."/>
            <person name="Kale V."/>
            <person name="Holt S."/>
            <person name="Cochrane G."/>
            <person name="Meng A."/>
            <person name="Brown T."/>
            <person name="Cohen L."/>
        </authorList>
    </citation>
    <scope>NUCLEOTIDE SEQUENCE</scope>
    <source>
        <strain evidence="3">MM31A-1</strain>
    </source>
</reference>
<feature type="region of interest" description="Disordered" evidence="1">
    <location>
        <begin position="420"/>
        <end position="601"/>
    </location>
</feature>
<feature type="region of interest" description="Disordered" evidence="1">
    <location>
        <begin position="306"/>
        <end position="325"/>
    </location>
</feature>
<gene>
    <name evidence="2" type="ORF">CDEB00056_LOCUS19047</name>
    <name evidence="3" type="ORF">CDEB00056_LOCUS19049</name>
</gene>
<evidence type="ECO:0000256" key="1">
    <source>
        <dbReference type="SAM" id="MobiDB-lite"/>
    </source>
</evidence>
<feature type="compositionally biased region" description="Polar residues" evidence="1">
    <location>
        <begin position="306"/>
        <end position="318"/>
    </location>
</feature>
<dbReference type="AlphaFoldDB" id="A0A6S8YUQ5"/>
<feature type="region of interest" description="Disordered" evidence="1">
    <location>
        <begin position="1"/>
        <end position="43"/>
    </location>
</feature>
<feature type="compositionally biased region" description="Polar residues" evidence="1">
    <location>
        <begin position="364"/>
        <end position="374"/>
    </location>
</feature>
<feature type="compositionally biased region" description="Basic and acidic residues" evidence="1">
    <location>
        <begin position="723"/>
        <end position="750"/>
    </location>
</feature>
<proteinExistence type="predicted"/>
<name>A0A6S8YUQ5_9STRA</name>
<feature type="compositionally biased region" description="Basic residues" evidence="1">
    <location>
        <begin position="465"/>
        <end position="477"/>
    </location>
</feature>
<feature type="compositionally biased region" description="Low complexity" evidence="1">
    <location>
        <begin position="559"/>
        <end position="568"/>
    </location>
</feature>
<feature type="compositionally biased region" description="Low complexity" evidence="1">
    <location>
        <begin position="437"/>
        <end position="447"/>
    </location>
</feature>
<dbReference type="EMBL" id="HBIO01024806">
    <property type="protein sequence ID" value="CAE0474194.1"/>
    <property type="molecule type" value="Transcribed_RNA"/>
</dbReference>
<feature type="compositionally biased region" description="Polar residues" evidence="1">
    <location>
        <begin position="699"/>
        <end position="715"/>
    </location>
</feature>
<evidence type="ECO:0000313" key="3">
    <source>
        <dbReference type="EMBL" id="CAE0474196.1"/>
    </source>
</evidence>
<feature type="region of interest" description="Disordered" evidence="1">
    <location>
        <begin position="616"/>
        <end position="757"/>
    </location>
</feature>
<feature type="compositionally biased region" description="Polar residues" evidence="1">
    <location>
        <begin position="220"/>
        <end position="233"/>
    </location>
</feature>
<protein>
    <submittedName>
        <fullName evidence="3">Uncharacterized protein</fullName>
    </submittedName>
</protein>
<feature type="region of interest" description="Disordered" evidence="1">
    <location>
        <begin position="212"/>
        <end position="253"/>
    </location>
</feature>
<feature type="region of interest" description="Disordered" evidence="1">
    <location>
        <begin position="336"/>
        <end position="377"/>
    </location>
</feature>
<sequence length="757" mass="85480">MASPFGRPPRKTSKQRNKGNNSSHSGSSSPARSHEAGPFMSPSLSKSASFQMMNVSISVDIMEGLSMECGKSSKGQGPLGSMPVNAYISCMKNVSKSRQIATHVPSLPLAVPAANFGDKLHNFLVRWPADFDPHGDALSTFKLSRLMKKDSYCDYDSYGSGIQSGYVPQEIELSIGIMRSSEMMNLGKANLVITGNETEELYIDIPIAPEKETTGKSKVDGTSPSPLKRTSSKLFGKSRKEKGPMKPQSFNADSRRKYYFNEHSMIRLQVQISPDTESDESSFDDHHEAQKEMALIDKKHISAKTESTSVSLTNNSASHSKDSLFESHSKMSTPYVKDLSSTLGSSASGSHESSSGEDRYVVKTDSSLSTNPTTETHHSAHYEDYVQNHQHCNPNQRKNSFVSMDEMQHEMGRIQVSPAVPAKAHAQRHSLSHHLPRSASRSRGARGVVENHSYSQSEIEPTHQPPHRQRSSSRTRRAFGQEVPNLTQHSIPMARSSSRPRDSAPIARSSSRPRDSVPIARSLSRTRDSRRVSEQHDYRRAFSEDVPPHSQSHAQVNSRTPPRRLTPLRTRREPDSSGYDNAPLYSPMNGKMGHNKHQDEHNSSYRHNLHYQDHPHVETYNDAPVPLHSRNPHEYSHEEYDEDVENRQVYANKNHQERRKPRRKHSSKVQAREQQETENTEESPMEWLYDKIVGKQASLDETTVRNNKTKSSPRNSYKKKPRRNGEENHGKSHEARDQYGSRYRRSETPTRTRTMRV</sequence>
<feature type="compositionally biased region" description="Low complexity" evidence="1">
    <location>
        <begin position="340"/>
        <end position="353"/>
    </location>
</feature>
<evidence type="ECO:0000313" key="2">
    <source>
        <dbReference type="EMBL" id="CAE0474194.1"/>
    </source>
</evidence>
<feature type="compositionally biased region" description="Basic residues" evidence="1">
    <location>
        <begin position="8"/>
        <end position="17"/>
    </location>
</feature>
<feature type="compositionally biased region" description="Basic residues" evidence="1">
    <location>
        <begin position="656"/>
        <end position="667"/>
    </location>
</feature>
<accession>A0A6S8YUQ5</accession>